<evidence type="ECO:0000313" key="2">
    <source>
        <dbReference type="Proteomes" id="UP000315759"/>
    </source>
</evidence>
<dbReference type="Proteomes" id="UP000315759">
    <property type="component" value="Unassembled WGS sequence"/>
</dbReference>
<reference evidence="1 2" key="1">
    <citation type="submission" date="2018-10" db="EMBL/GenBank/DDBJ databases">
        <title>Draft genome of Mycobacterium hodleri strain B.</title>
        <authorList>
            <person name="Amande T.J."/>
            <person name="Mcgenity T.J."/>
        </authorList>
    </citation>
    <scope>NUCLEOTIDE SEQUENCE [LARGE SCALE GENOMIC DNA]</scope>
    <source>
        <strain evidence="1 2">B</strain>
    </source>
</reference>
<comment type="caution">
    <text evidence="1">The sequence shown here is derived from an EMBL/GenBank/DDBJ whole genome shotgun (WGS) entry which is preliminary data.</text>
</comment>
<evidence type="ECO:0000313" key="1">
    <source>
        <dbReference type="EMBL" id="TQR86289.1"/>
    </source>
</evidence>
<name>A0A544W213_9MYCO</name>
<sequence>MTTPVGTVHVFADPPISAPMITVPHRNRNAQSITCYLRKSRLIGTTRRAGRTRAGSFDSALRLAEDCIYQHSSRFGPAPGPCSTSPRTRGDAAFWLIGAPRAILFHVPPKTVGHRAIG</sequence>
<protein>
    <submittedName>
        <fullName evidence="1">Uncharacterized protein</fullName>
    </submittedName>
</protein>
<dbReference type="EMBL" id="VIFX01000013">
    <property type="protein sequence ID" value="TQR86289.1"/>
    <property type="molecule type" value="Genomic_DNA"/>
</dbReference>
<dbReference type="AlphaFoldDB" id="A0A544W213"/>
<organism evidence="1 2">
    <name type="scientific">Mycolicibacterium hodleri</name>
    <dbReference type="NCBI Taxonomy" id="49897"/>
    <lineage>
        <taxon>Bacteria</taxon>
        <taxon>Bacillati</taxon>
        <taxon>Actinomycetota</taxon>
        <taxon>Actinomycetes</taxon>
        <taxon>Mycobacteriales</taxon>
        <taxon>Mycobacteriaceae</taxon>
        <taxon>Mycolicibacterium</taxon>
    </lineage>
</organism>
<keyword evidence="2" id="KW-1185">Reference proteome</keyword>
<accession>A0A544W213</accession>
<gene>
    <name evidence="1" type="ORF">D8S82_11940</name>
</gene>
<proteinExistence type="predicted"/>